<dbReference type="OrthoDB" id="196393at2759"/>
<dbReference type="Pfam" id="PF14753">
    <property type="entry name" value="FAM221"/>
    <property type="match status" value="1"/>
</dbReference>
<reference evidence="4" key="1">
    <citation type="journal article" date="2021" name="Proc. Natl. Acad. Sci. U.S.A.">
        <title>Three genomes in the algal genus Volvox reveal the fate of a haploid sex-determining region after a transition to homothallism.</title>
        <authorList>
            <person name="Yamamoto K."/>
            <person name="Hamaji T."/>
            <person name="Kawai-Toyooka H."/>
            <person name="Matsuzaki R."/>
            <person name="Takahashi F."/>
            <person name="Nishimura Y."/>
            <person name="Kawachi M."/>
            <person name="Noguchi H."/>
            <person name="Minakuchi Y."/>
            <person name="Umen J.G."/>
            <person name="Toyoda A."/>
            <person name="Nozaki H."/>
        </authorList>
    </citation>
    <scope>NUCLEOTIDE SEQUENCE</scope>
    <source>
        <strain evidence="4">NIES-3786</strain>
    </source>
</reference>
<evidence type="ECO:0000313" key="4">
    <source>
        <dbReference type="EMBL" id="GIL93080.1"/>
    </source>
</evidence>
<evidence type="ECO:0000313" key="5">
    <source>
        <dbReference type="Proteomes" id="UP000747110"/>
    </source>
</evidence>
<dbReference type="PANTHER" id="PTHR31214">
    <property type="entry name" value="PROTEIN FAM221A-RELATED"/>
    <property type="match status" value="1"/>
</dbReference>
<proteinExistence type="inferred from homology"/>
<organism evidence="4 5">
    <name type="scientific">Volvox reticuliferus</name>
    <dbReference type="NCBI Taxonomy" id="1737510"/>
    <lineage>
        <taxon>Eukaryota</taxon>
        <taxon>Viridiplantae</taxon>
        <taxon>Chlorophyta</taxon>
        <taxon>core chlorophytes</taxon>
        <taxon>Chlorophyceae</taxon>
        <taxon>CS clade</taxon>
        <taxon>Chlamydomonadales</taxon>
        <taxon>Volvocaceae</taxon>
        <taxon>Volvox</taxon>
    </lineage>
</organism>
<feature type="region of interest" description="Disordered" evidence="3">
    <location>
        <begin position="1"/>
        <end position="20"/>
    </location>
</feature>
<dbReference type="EMBL" id="BNCP01000087">
    <property type="protein sequence ID" value="GIL93080.1"/>
    <property type="molecule type" value="Genomic_DNA"/>
</dbReference>
<dbReference type="PANTHER" id="PTHR31214:SF2">
    <property type="entry name" value="PROTEIN FAM221A"/>
    <property type="match status" value="1"/>
</dbReference>
<feature type="region of interest" description="Disordered" evidence="3">
    <location>
        <begin position="78"/>
        <end position="132"/>
    </location>
</feature>
<protein>
    <recommendedName>
        <fullName evidence="2">Protein FAM221A</fullName>
    </recommendedName>
</protein>
<dbReference type="AlphaFoldDB" id="A0A8J4D192"/>
<name>A0A8J4D192_9CHLO</name>
<dbReference type="Proteomes" id="UP000747110">
    <property type="component" value="Unassembled WGS sequence"/>
</dbReference>
<dbReference type="InterPro" id="IPR026755">
    <property type="entry name" value="Fam221a/b"/>
</dbReference>
<comment type="caution">
    <text evidence="4">The sequence shown here is derived from an EMBL/GenBank/DDBJ whole genome shotgun (WGS) entry which is preliminary data.</text>
</comment>
<accession>A0A8J4D192</accession>
<comment type="similarity">
    <text evidence="1">Belongs to the FAM221 family.</text>
</comment>
<evidence type="ECO:0000256" key="1">
    <source>
        <dbReference type="ARBA" id="ARBA00011026"/>
    </source>
</evidence>
<keyword evidence="5" id="KW-1185">Reference proteome</keyword>
<sequence>MGEALISNRYKQRKTQNPHERQVTIDLHVRVRMTLQAVSTFPFATLRKCTTALIMSAAKTNALTNLKARRQQAAALGATETAASAGPGTEVGPTASAGATSLDTKGSGPLRDDSSSPPTGGPGAAAAAVSQPAPAPSAQAAAAALPTREVEAFAWVCSTCQRECVPVRSESRCLCGHRLREHDTASSKTPSRCKAAKCSCRSFFFIVAEGAWVLRCRCKHKHVEHDAVTHACAKGGCSCRGFDSPWVCNCDHPWSDHRQLVQVKEVVSVRDMMGAMTLAEVGTGGPAREVNDYSALKRGDFGMQ</sequence>
<gene>
    <name evidence="4" type="ORF">Vretifemale_20509</name>
</gene>
<evidence type="ECO:0000256" key="3">
    <source>
        <dbReference type="SAM" id="MobiDB-lite"/>
    </source>
</evidence>
<evidence type="ECO:0000256" key="2">
    <source>
        <dbReference type="ARBA" id="ARBA00039630"/>
    </source>
</evidence>